<keyword evidence="4" id="KW-1185">Reference proteome</keyword>
<keyword evidence="2" id="KW-0472">Membrane</keyword>
<feature type="region of interest" description="Disordered" evidence="1">
    <location>
        <begin position="1"/>
        <end position="23"/>
    </location>
</feature>
<feature type="transmembrane region" description="Helical" evidence="2">
    <location>
        <begin position="29"/>
        <end position="54"/>
    </location>
</feature>
<evidence type="ECO:0008006" key="5">
    <source>
        <dbReference type="Google" id="ProtNLM"/>
    </source>
</evidence>
<keyword evidence="2" id="KW-1133">Transmembrane helix</keyword>
<dbReference type="RefSeq" id="WP_156693248.1">
    <property type="nucleotide sequence ID" value="NZ_CP034279.1"/>
</dbReference>
<gene>
    <name evidence="3" type="ORF">EIZ62_15560</name>
</gene>
<dbReference type="KEGG" id="sfic:EIZ62_15560"/>
<feature type="compositionally biased region" description="Pro residues" evidence="1">
    <location>
        <begin position="1"/>
        <end position="22"/>
    </location>
</feature>
<proteinExistence type="predicted"/>
<name>A0A6I6F618_9ACTN</name>
<reference evidence="3 4" key="1">
    <citation type="submission" date="2018-12" db="EMBL/GenBank/DDBJ databases">
        <title>Complete genome sequence of Streptomyces ficellus NRRL8067, the producer of ficellomycin, feldamycin and nojirimycin.</title>
        <authorList>
            <person name="Zhang H."/>
            <person name="Yue R."/>
            <person name="Liu Y."/>
            <person name="Li M."/>
            <person name="Mu H."/>
            <person name="Zhang J."/>
        </authorList>
    </citation>
    <scope>NUCLEOTIDE SEQUENCE [LARGE SCALE GENOMIC DNA]</scope>
    <source>
        <strain evidence="3 4">NRRL 8067</strain>
    </source>
</reference>
<sequence>MTNAPGPPGGPAGWGPPPPPPRRGSRTCLVVALVVAGLVAAVVALVIVLVVVAADQVDDPGPDGPDTDVAVATCEVDPTTRLPHAGLTVTNRSSEASDYVISVEFVTASGTRVAEANAAVDNLAPGQVANQRAQSLTKVGVPVNCNVTDVTRLAS</sequence>
<dbReference type="EMBL" id="CP034279">
    <property type="protein sequence ID" value="QGV79503.1"/>
    <property type="molecule type" value="Genomic_DNA"/>
</dbReference>
<keyword evidence="2" id="KW-0812">Transmembrane</keyword>
<accession>A0A6I6F618</accession>
<evidence type="ECO:0000313" key="4">
    <source>
        <dbReference type="Proteomes" id="UP000422572"/>
    </source>
</evidence>
<evidence type="ECO:0000256" key="1">
    <source>
        <dbReference type="SAM" id="MobiDB-lite"/>
    </source>
</evidence>
<organism evidence="3 4">
    <name type="scientific">Streptomyces ficellus</name>
    <dbReference type="NCBI Taxonomy" id="1977088"/>
    <lineage>
        <taxon>Bacteria</taxon>
        <taxon>Bacillati</taxon>
        <taxon>Actinomycetota</taxon>
        <taxon>Actinomycetes</taxon>
        <taxon>Kitasatosporales</taxon>
        <taxon>Streptomycetaceae</taxon>
        <taxon>Streptomyces</taxon>
    </lineage>
</organism>
<dbReference type="OrthoDB" id="3872159at2"/>
<evidence type="ECO:0000256" key="2">
    <source>
        <dbReference type="SAM" id="Phobius"/>
    </source>
</evidence>
<protein>
    <recommendedName>
        <fullName evidence="5">DUF4307 domain-containing protein</fullName>
    </recommendedName>
</protein>
<dbReference type="AlphaFoldDB" id="A0A6I6F618"/>
<dbReference type="Proteomes" id="UP000422572">
    <property type="component" value="Chromosome"/>
</dbReference>
<evidence type="ECO:0000313" key="3">
    <source>
        <dbReference type="EMBL" id="QGV79503.1"/>
    </source>
</evidence>